<proteinExistence type="inferred from homology"/>
<evidence type="ECO:0000256" key="1">
    <source>
        <dbReference type="ARBA" id="ARBA00008694"/>
    </source>
</evidence>
<evidence type="ECO:0000313" key="5">
    <source>
        <dbReference type="EMBL" id="MBB6349425.1"/>
    </source>
</evidence>
<gene>
    <name evidence="5" type="ORF">FHU36_005970</name>
</gene>
<dbReference type="InterPro" id="IPR051016">
    <property type="entry name" value="Diverse_Substrate_AcTransf"/>
</dbReference>
<dbReference type="Pfam" id="PF00583">
    <property type="entry name" value="Acetyltransf_1"/>
    <property type="match status" value="1"/>
</dbReference>
<organism evidence="5 6">
    <name type="scientific">Nonomuraea muscovyensis</name>
    <dbReference type="NCBI Taxonomy" id="1124761"/>
    <lineage>
        <taxon>Bacteria</taxon>
        <taxon>Bacillati</taxon>
        <taxon>Actinomycetota</taxon>
        <taxon>Actinomycetes</taxon>
        <taxon>Streptosporangiales</taxon>
        <taxon>Streptosporangiaceae</taxon>
        <taxon>Nonomuraea</taxon>
    </lineage>
</organism>
<dbReference type="FunFam" id="3.40.630.30:FF:000064">
    <property type="entry name" value="GNAT family acetyltransferase"/>
    <property type="match status" value="1"/>
</dbReference>
<keyword evidence="3" id="KW-0012">Acyltransferase</keyword>
<dbReference type="CDD" id="cd04301">
    <property type="entry name" value="NAT_SF"/>
    <property type="match status" value="1"/>
</dbReference>
<dbReference type="Proteomes" id="UP000583800">
    <property type="component" value="Unassembled WGS sequence"/>
</dbReference>
<comment type="caution">
    <text evidence="5">The sequence shown here is derived from an EMBL/GenBank/DDBJ whole genome shotgun (WGS) entry which is preliminary data.</text>
</comment>
<dbReference type="SUPFAM" id="SSF55729">
    <property type="entry name" value="Acyl-CoA N-acyltransferases (Nat)"/>
    <property type="match status" value="1"/>
</dbReference>
<dbReference type="Gene3D" id="3.40.630.30">
    <property type="match status" value="1"/>
</dbReference>
<evidence type="ECO:0000259" key="4">
    <source>
        <dbReference type="PROSITE" id="PS51186"/>
    </source>
</evidence>
<reference evidence="5 6" key="1">
    <citation type="submission" date="2020-08" db="EMBL/GenBank/DDBJ databases">
        <title>Sequencing the genomes of 1000 actinobacteria strains.</title>
        <authorList>
            <person name="Klenk H.-P."/>
        </authorList>
    </citation>
    <scope>NUCLEOTIDE SEQUENCE [LARGE SCALE GENOMIC DNA]</scope>
    <source>
        <strain evidence="5 6">DSM 45913</strain>
    </source>
</reference>
<dbReference type="InterPro" id="IPR000182">
    <property type="entry name" value="GNAT_dom"/>
</dbReference>
<evidence type="ECO:0000256" key="2">
    <source>
        <dbReference type="ARBA" id="ARBA00022679"/>
    </source>
</evidence>
<dbReference type="AlphaFoldDB" id="A0A7X0C8H4"/>
<keyword evidence="6" id="KW-1185">Reference proteome</keyword>
<evidence type="ECO:0000256" key="3">
    <source>
        <dbReference type="ARBA" id="ARBA00023315"/>
    </source>
</evidence>
<accession>A0A7X0C8H4</accession>
<dbReference type="PANTHER" id="PTHR10545:SF29">
    <property type="entry name" value="GH14572P-RELATED"/>
    <property type="match status" value="1"/>
</dbReference>
<comment type="similarity">
    <text evidence="1">Belongs to the acetyltransferase family.</text>
</comment>
<dbReference type="EMBL" id="JACHJB010000002">
    <property type="protein sequence ID" value="MBB6349425.1"/>
    <property type="molecule type" value="Genomic_DNA"/>
</dbReference>
<dbReference type="InterPro" id="IPR016181">
    <property type="entry name" value="Acyl_CoA_acyltransferase"/>
</dbReference>
<sequence>MIRPATPADVPAILQLVHDLATYEKAAHEVRADEEQLRAALFGSAPAVFAHVAIEESEESTGEGSTGAGEVVGFAMWFLSFSTWRGTHGIYLEDLFVRPDRRGGGHGRALLAELARICVERGYQRLEWSVLDWNEPAIGFYRTAGAVPLDEWTMFRLTDEPLLRMAEQAAR</sequence>
<name>A0A7X0C8H4_9ACTN</name>
<dbReference type="PANTHER" id="PTHR10545">
    <property type="entry name" value="DIAMINE N-ACETYLTRANSFERASE"/>
    <property type="match status" value="1"/>
</dbReference>
<dbReference type="GO" id="GO:0008080">
    <property type="term" value="F:N-acetyltransferase activity"/>
    <property type="evidence" value="ECO:0007669"/>
    <property type="project" value="TreeGrafter"/>
</dbReference>
<feature type="domain" description="N-acetyltransferase" evidence="4">
    <location>
        <begin position="1"/>
        <end position="170"/>
    </location>
</feature>
<dbReference type="PROSITE" id="PS51186">
    <property type="entry name" value="GNAT"/>
    <property type="match status" value="1"/>
</dbReference>
<keyword evidence="2 5" id="KW-0808">Transferase</keyword>
<protein>
    <submittedName>
        <fullName evidence="5">GNAT superfamily N-acetyltransferase</fullName>
    </submittedName>
</protein>
<evidence type="ECO:0000313" key="6">
    <source>
        <dbReference type="Proteomes" id="UP000583800"/>
    </source>
</evidence>
<dbReference type="RefSeq" id="WP_185086996.1">
    <property type="nucleotide sequence ID" value="NZ_JACHJB010000002.1"/>
</dbReference>